<evidence type="ECO:0000256" key="2">
    <source>
        <dbReference type="SAM" id="MobiDB-lite"/>
    </source>
</evidence>
<dbReference type="GeneID" id="30014490"/>
<comment type="caution">
    <text evidence="3">The sequence shown here is derived from an EMBL/GenBank/DDBJ whole genome shotgun (WGS) entry which is preliminary data.</text>
</comment>
<feature type="compositionally biased region" description="Basic and acidic residues" evidence="2">
    <location>
        <begin position="127"/>
        <end position="136"/>
    </location>
</feature>
<feature type="compositionally biased region" description="Acidic residues" evidence="2">
    <location>
        <begin position="105"/>
        <end position="126"/>
    </location>
</feature>
<dbReference type="OrthoDB" id="66964at2759"/>
<evidence type="ECO:0000313" key="3">
    <source>
        <dbReference type="EMBL" id="OAP55349.1"/>
    </source>
</evidence>
<feature type="coiled-coil region" evidence="1">
    <location>
        <begin position="513"/>
        <end position="540"/>
    </location>
</feature>
<evidence type="ECO:0000256" key="1">
    <source>
        <dbReference type="SAM" id="Coils"/>
    </source>
</evidence>
<name>A0A178Z6F3_9EURO</name>
<keyword evidence="4" id="KW-1185">Reference proteome</keyword>
<feature type="compositionally biased region" description="Basic and acidic residues" evidence="2">
    <location>
        <begin position="34"/>
        <end position="46"/>
    </location>
</feature>
<dbReference type="Proteomes" id="UP000078343">
    <property type="component" value="Unassembled WGS sequence"/>
</dbReference>
<sequence length="544" mass="60136">MVIPLLAPSELDAHPAFARLWEHVTREVLAQDASSRREERDRERRWWASRRARRAAPRGSRRGEIDGEEELSFVDGRGQWAGGGGGGGGGDGAVWGYQELRRELEPDEEGDDDDDDEYEDADVTEDDAGKQEERPSPRLSLSLDQHLHALRVARTKRRILRDVLDHVAYLDLSVTGQSHARGQDDDEGHPEASESYHPYGAEIRSRSQSQNGLLSPASTYTTAPVEMAGGTKTGMSDVTNQGLDVQAQVARREGHGTRGKTDNVSRDRLPPSLGELVRVIAAYLHGKTDGAGALSSAVTQEEEGLLDQDILRFKMNISPIADVVSSRLVELESSLCALSDIAREHGDGNGSEDEDETKVPGTMGHTSVTQGLDESVQAQLSRLSELRDTLLPSSLAALSTTLQQLLTLQRQLLQLQIQHLETSKHGVLSRYTLSKIAFLDTVAQAMALKAQVLVLEARKELELSPQAQKRREAMREKMAVVAKEEAQLDDRIRLLEGVLAEYDEAGEHGAGIMSKLGRRYKEIEEETEAVRRDIEMLQRRASKR</sequence>
<proteinExistence type="predicted"/>
<feature type="region of interest" description="Disordered" evidence="2">
    <location>
        <begin position="250"/>
        <end position="269"/>
    </location>
</feature>
<reference evidence="3 4" key="1">
    <citation type="submission" date="2016-04" db="EMBL/GenBank/DDBJ databases">
        <title>Draft genome of Fonsecaea erecta CBS 125763.</title>
        <authorList>
            <person name="Weiss V.A."/>
            <person name="Vicente V.A."/>
            <person name="Raittz R.T."/>
            <person name="Moreno L.F."/>
            <person name="De Souza E.M."/>
            <person name="Pedrosa F.O."/>
            <person name="Steffens M.B."/>
            <person name="Faoro H."/>
            <person name="Tadra-Sfeir M.Z."/>
            <person name="Najafzadeh M.J."/>
            <person name="Felipe M.S."/>
            <person name="Teixeira M."/>
            <person name="Sun J."/>
            <person name="Xi L."/>
            <person name="Gomes R."/>
            <person name="De Azevedo C.M."/>
            <person name="Salgado C.G."/>
            <person name="Da Silva M.B."/>
            <person name="Nascimento M.F."/>
            <person name="Queiroz-Telles F."/>
            <person name="Attili D.S."/>
            <person name="Gorbushina A."/>
        </authorList>
    </citation>
    <scope>NUCLEOTIDE SEQUENCE [LARGE SCALE GENOMIC DNA]</scope>
    <source>
        <strain evidence="3 4">CBS 125763</strain>
    </source>
</reference>
<organism evidence="3 4">
    <name type="scientific">Fonsecaea erecta</name>
    <dbReference type="NCBI Taxonomy" id="1367422"/>
    <lineage>
        <taxon>Eukaryota</taxon>
        <taxon>Fungi</taxon>
        <taxon>Dikarya</taxon>
        <taxon>Ascomycota</taxon>
        <taxon>Pezizomycotina</taxon>
        <taxon>Eurotiomycetes</taxon>
        <taxon>Chaetothyriomycetidae</taxon>
        <taxon>Chaetothyriales</taxon>
        <taxon>Herpotrichiellaceae</taxon>
        <taxon>Fonsecaea</taxon>
    </lineage>
</organism>
<dbReference type="EMBL" id="LVYI01000011">
    <property type="protein sequence ID" value="OAP55349.1"/>
    <property type="molecule type" value="Genomic_DNA"/>
</dbReference>
<evidence type="ECO:0000313" key="4">
    <source>
        <dbReference type="Proteomes" id="UP000078343"/>
    </source>
</evidence>
<feature type="region of interest" description="Disordered" evidence="2">
    <location>
        <begin position="30"/>
        <end position="141"/>
    </location>
</feature>
<dbReference type="RefSeq" id="XP_018688716.1">
    <property type="nucleotide sequence ID" value="XM_018841828.1"/>
</dbReference>
<dbReference type="STRING" id="1367422.A0A178Z6F3"/>
<gene>
    <name evidence="3" type="ORF">AYL99_10322</name>
</gene>
<dbReference type="AlphaFoldDB" id="A0A178Z6F3"/>
<feature type="compositionally biased region" description="Basic residues" evidence="2">
    <location>
        <begin position="47"/>
        <end position="60"/>
    </location>
</feature>
<protein>
    <submittedName>
        <fullName evidence="3">Uncharacterized protein</fullName>
    </submittedName>
</protein>
<keyword evidence="1" id="KW-0175">Coiled coil</keyword>
<accession>A0A178Z6F3</accession>
<feature type="compositionally biased region" description="Gly residues" evidence="2">
    <location>
        <begin position="79"/>
        <end position="93"/>
    </location>
</feature>